<evidence type="ECO:0000313" key="1">
    <source>
        <dbReference type="EMBL" id="RXI06339.1"/>
    </source>
</evidence>
<name>A0A498KDT5_MALDO</name>
<dbReference type="Proteomes" id="UP000290289">
    <property type="component" value="Chromosome 2"/>
</dbReference>
<sequence length="60" mass="6958">MNLVLKVLYIPKGIRTNYFDNLYILIKGVQKLVPYLWDEMKIEATRVAQVSGFRRSRAAG</sequence>
<organism evidence="1 2">
    <name type="scientific">Malus domestica</name>
    <name type="common">Apple</name>
    <name type="synonym">Pyrus malus</name>
    <dbReference type="NCBI Taxonomy" id="3750"/>
    <lineage>
        <taxon>Eukaryota</taxon>
        <taxon>Viridiplantae</taxon>
        <taxon>Streptophyta</taxon>
        <taxon>Embryophyta</taxon>
        <taxon>Tracheophyta</taxon>
        <taxon>Spermatophyta</taxon>
        <taxon>Magnoliopsida</taxon>
        <taxon>eudicotyledons</taxon>
        <taxon>Gunneridae</taxon>
        <taxon>Pentapetalae</taxon>
        <taxon>rosids</taxon>
        <taxon>fabids</taxon>
        <taxon>Rosales</taxon>
        <taxon>Rosaceae</taxon>
        <taxon>Amygdaloideae</taxon>
        <taxon>Maleae</taxon>
        <taxon>Malus</taxon>
    </lineage>
</organism>
<reference evidence="1 2" key="1">
    <citation type="submission" date="2018-10" db="EMBL/GenBank/DDBJ databases">
        <title>A high-quality apple genome assembly.</title>
        <authorList>
            <person name="Hu J."/>
        </authorList>
    </citation>
    <scope>NUCLEOTIDE SEQUENCE [LARGE SCALE GENOMIC DNA]</scope>
    <source>
        <strain evidence="2">cv. HFTH1</strain>
        <tissue evidence="1">Young leaf</tissue>
    </source>
</reference>
<protein>
    <submittedName>
        <fullName evidence="1">Uncharacterized protein</fullName>
    </submittedName>
</protein>
<keyword evidence="2" id="KW-1185">Reference proteome</keyword>
<dbReference type="AlphaFoldDB" id="A0A498KDT5"/>
<dbReference type="EMBL" id="RDQH01000328">
    <property type="protein sequence ID" value="RXI06339.1"/>
    <property type="molecule type" value="Genomic_DNA"/>
</dbReference>
<comment type="caution">
    <text evidence="1">The sequence shown here is derived from an EMBL/GenBank/DDBJ whole genome shotgun (WGS) entry which is preliminary data.</text>
</comment>
<gene>
    <name evidence="1" type="ORF">DVH24_018381</name>
</gene>
<proteinExistence type="predicted"/>
<evidence type="ECO:0000313" key="2">
    <source>
        <dbReference type="Proteomes" id="UP000290289"/>
    </source>
</evidence>
<accession>A0A498KDT5</accession>